<dbReference type="AlphaFoldDB" id="U5DE38"/>
<proteinExistence type="predicted"/>
<keyword evidence="2" id="KW-1185">Reference proteome</keyword>
<evidence type="ECO:0000313" key="2">
    <source>
        <dbReference type="Proteomes" id="UP000017836"/>
    </source>
</evidence>
<accession>U5DE38</accession>
<organism evidence="1 2">
    <name type="scientific">Amborella trichopoda</name>
    <dbReference type="NCBI Taxonomy" id="13333"/>
    <lineage>
        <taxon>Eukaryota</taxon>
        <taxon>Viridiplantae</taxon>
        <taxon>Streptophyta</taxon>
        <taxon>Embryophyta</taxon>
        <taxon>Tracheophyta</taxon>
        <taxon>Spermatophyta</taxon>
        <taxon>Magnoliopsida</taxon>
        <taxon>Amborellales</taxon>
        <taxon>Amborellaceae</taxon>
        <taxon>Amborella</taxon>
    </lineage>
</organism>
<dbReference type="EMBL" id="KI392068">
    <property type="protein sequence ID" value="ERN19687.1"/>
    <property type="molecule type" value="Genomic_DNA"/>
</dbReference>
<dbReference type="HOGENOM" id="CLU_2174382_0_0_1"/>
<reference evidence="2" key="1">
    <citation type="journal article" date="2013" name="Science">
        <title>The Amborella genome and the evolution of flowering plants.</title>
        <authorList>
            <consortium name="Amborella Genome Project"/>
        </authorList>
    </citation>
    <scope>NUCLEOTIDE SEQUENCE [LARGE SCALE GENOMIC DNA]</scope>
</reference>
<dbReference type="Proteomes" id="UP000017836">
    <property type="component" value="Unassembled WGS sequence"/>
</dbReference>
<name>U5DE38_AMBTC</name>
<sequence length="110" mass="12268">MANKSDVPKDIFINDTVTPIEDIEDIITIPLWRYGTRNEVHRYARTHLLGLSPGQGAQGISKYPNASGEECEALKKEEAEVVRLFGDIPKRGKRLLGRSIFVLVGSEDDT</sequence>
<evidence type="ECO:0000313" key="1">
    <source>
        <dbReference type="EMBL" id="ERN19687.1"/>
    </source>
</evidence>
<gene>
    <name evidence="1" type="ORF">AMTR_s00062p00186870</name>
</gene>
<dbReference type="Gramene" id="ERN19687">
    <property type="protein sequence ID" value="ERN19687"/>
    <property type="gene ID" value="AMTR_s00062p00186870"/>
</dbReference>
<protein>
    <submittedName>
        <fullName evidence="1">Uncharacterized protein</fullName>
    </submittedName>
</protein>